<keyword evidence="3" id="KW-1185">Reference proteome</keyword>
<accession>A0A853BQ95</accession>
<proteinExistence type="predicted"/>
<dbReference type="Gene3D" id="1.20.120.450">
    <property type="entry name" value="dinb family like domain"/>
    <property type="match status" value="1"/>
</dbReference>
<dbReference type="Proteomes" id="UP000575985">
    <property type="component" value="Unassembled WGS sequence"/>
</dbReference>
<dbReference type="Pfam" id="PF11716">
    <property type="entry name" value="MDMPI_N"/>
    <property type="match status" value="1"/>
</dbReference>
<dbReference type="SUPFAM" id="SSF109854">
    <property type="entry name" value="DinB/YfiT-like putative metalloenzymes"/>
    <property type="match status" value="1"/>
</dbReference>
<feature type="domain" description="Mycothiol-dependent maleylpyruvate isomerase metal-binding" evidence="1">
    <location>
        <begin position="19"/>
        <end position="158"/>
    </location>
</feature>
<reference evidence="2 3" key="1">
    <citation type="submission" date="2020-07" db="EMBL/GenBank/DDBJ databases">
        <title>Sequencing the genomes of 1000 actinobacteria strains.</title>
        <authorList>
            <person name="Klenk H.-P."/>
        </authorList>
    </citation>
    <scope>NUCLEOTIDE SEQUENCE [LARGE SCALE GENOMIC DNA]</scope>
    <source>
        <strain evidence="2 3">DSM 45927</strain>
    </source>
</reference>
<name>A0A853BQ95_9ACTN</name>
<protein>
    <submittedName>
        <fullName evidence="2">Uncharacterized protein (TIGR03083 family)</fullName>
    </submittedName>
</protein>
<dbReference type="GO" id="GO:0046872">
    <property type="term" value="F:metal ion binding"/>
    <property type="evidence" value="ECO:0007669"/>
    <property type="project" value="InterPro"/>
</dbReference>
<evidence type="ECO:0000313" key="3">
    <source>
        <dbReference type="Proteomes" id="UP000575985"/>
    </source>
</evidence>
<dbReference type="AlphaFoldDB" id="A0A853BQ95"/>
<gene>
    <name evidence="2" type="ORF">HNR12_003630</name>
</gene>
<dbReference type="InterPro" id="IPR034660">
    <property type="entry name" value="DinB/YfiT-like"/>
</dbReference>
<dbReference type="EMBL" id="JACCFO010000001">
    <property type="protein sequence ID" value="NYI97353.1"/>
    <property type="molecule type" value="Genomic_DNA"/>
</dbReference>
<dbReference type="RefSeq" id="WP_179768719.1">
    <property type="nucleotide sequence ID" value="NZ_JACCFO010000001.1"/>
</dbReference>
<dbReference type="InterPro" id="IPR024344">
    <property type="entry name" value="MDMPI_metal-binding"/>
</dbReference>
<sequence length="286" mass="30847">MSDFSWLGPPIDTRALFGPERARLLDLLRGLTPAEWRAEAVPGWSVHDLALHLLGDDYARLSHLRDSHPGGPRPRPGEAFEAFIHRANREWVEAARRLSPAMLVDTLELTGRRVADAWAAAGPGSPVLPVWWAGADPAPLWLDRARDFTEYWTHRQQIRLATGRAAEDGPEAGPHPLAEVLDTFMRALPHTLRTATAAAGTRVRVAVSGPAGGVWTATATAEGPWTLAADPADTAGAPAAEVEFDAPTAWRLCVRAIDSGTALARARTSGDPRLAEAVCRIVSIIR</sequence>
<evidence type="ECO:0000313" key="2">
    <source>
        <dbReference type="EMBL" id="NYI97353.1"/>
    </source>
</evidence>
<comment type="caution">
    <text evidence="2">The sequence shown here is derived from an EMBL/GenBank/DDBJ whole genome shotgun (WGS) entry which is preliminary data.</text>
</comment>
<evidence type="ECO:0000259" key="1">
    <source>
        <dbReference type="Pfam" id="PF11716"/>
    </source>
</evidence>
<dbReference type="NCBIfam" id="TIGR03083">
    <property type="entry name" value="maleylpyruvate isomerase family mycothiol-dependent enzyme"/>
    <property type="match status" value="1"/>
</dbReference>
<dbReference type="InterPro" id="IPR017517">
    <property type="entry name" value="Maleyloyr_isom"/>
</dbReference>
<organism evidence="2 3">
    <name type="scientific">Streptomonospora nanhaiensis</name>
    <dbReference type="NCBI Taxonomy" id="1323731"/>
    <lineage>
        <taxon>Bacteria</taxon>
        <taxon>Bacillati</taxon>
        <taxon>Actinomycetota</taxon>
        <taxon>Actinomycetes</taxon>
        <taxon>Streptosporangiales</taxon>
        <taxon>Nocardiopsidaceae</taxon>
        <taxon>Streptomonospora</taxon>
    </lineage>
</organism>